<sequence>MTASVGEEVTWNPYWDDQITPQVSTWYTDNYDSPEPNFMRYARLRDDAQGVAVLCALDGIVSIDTHVYNDEFAIDEASNHGSSGHVAWIYFPLGKDELITGAWVRELNSNDLTPRHPVLVLSTSLNRN</sequence>
<protein>
    <submittedName>
        <fullName evidence="1">Uncharacterized protein</fullName>
    </submittedName>
</protein>
<evidence type="ECO:0000313" key="1">
    <source>
        <dbReference type="EMBL" id="KAF9729822.1"/>
    </source>
</evidence>
<proteinExistence type="predicted"/>
<keyword evidence="2" id="KW-1185">Reference proteome</keyword>
<comment type="caution">
    <text evidence="1">The sequence shown here is derived from an EMBL/GenBank/DDBJ whole genome shotgun (WGS) entry which is preliminary data.</text>
</comment>
<reference evidence="1" key="1">
    <citation type="journal article" date="2020" name="Mol. Plant Microbe Interact.">
        <title>Genome Sequence of the Biocontrol Agent Coniothyrium minitans strain Conio (IMI 134523).</title>
        <authorList>
            <person name="Patel D."/>
            <person name="Shittu T.A."/>
            <person name="Baroncelli R."/>
            <person name="Muthumeenakshi S."/>
            <person name="Osborne T.H."/>
            <person name="Janganan T.K."/>
            <person name="Sreenivasaprasad S."/>
        </authorList>
    </citation>
    <scope>NUCLEOTIDE SEQUENCE</scope>
    <source>
        <strain evidence="1">Conio</strain>
    </source>
</reference>
<dbReference type="OrthoDB" id="3688094at2759"/>
<organism evidence="1 2">
    <name type="scientific">Paraphaeosphaeria minitans</name>
    <dbReference type="NCBI Taxonomy" id="565426"/>
    <lineage>
        <taxon>Eukaryota</taxon>
        <taxon>Fungi</taxon>
        <taxon>Dikarya</taxon>
        <taxon>Ascomycota</taxon>
        <taxon>Pezizomycotina</taxon>
        <taxon>Dothideomycetes</taxon>
        <taxon>Pleosporomycetidae</taxon>
        <taxon>Pleosporales</taxon>
        <taxon>Massarineae</taxon>
        <taxon>Didymosphaeriaceae</taxon>
        <taxon>Paraphaeosphaeria</taxon>
    </lineage>
</organism>
<dbReference type="EMBL" id="WJXW01000015">
    <property type="protein sequence ID" value="KAF9729822.1"/>
    <property type="molecule type" value="Genomic_DNA"/>
</dbReference>
<dbReference type="Proteomes" id="UP000756921">
    <property type="component" value="Unassembled WGS sequence"/>
</dbReference>
<evidence type="ECO:0000313" key="2">
    <source>
        <dbReference type="Proteomes" id="UP000756921"/>
    </source>
</evidence>
<accession>A0A9P6G6N0</accession>
<gene>
    <name evidence="1" type="ORF">PMIN01_11755</name>
</gene>
<name>A0A9P6G6N0_9PLEO</name>
<dbReference type="AlphaFoldDB" id="A0A9P6G6N0"/>